<sequence>MLSSDQSSNPNYRIEKILNNNVILASINSEEEIIVIGKGLGFNSSIGDVISADDSRINKTFIAIDEENKNKYQKLVETVDEEVIGVTEDIIVMASEKLDNELDEHIHIALADHIQFALKRLNEGLKISNPFQTEIQTLYTKEYSVAKEAAALIEKRLEIKLPIEEVSFITLHLHAARNNLGVSKTVKHTSLIKEMVDIIEQELAINLTKESLNYARLITHLRFGLRRIEEGEPNHNPILDKIKKDFISSYRLAEQLALMIKERLNLDVSDDEIGYIALHLQRLKKNVEYN</sequence>
<dbReference type="NCBIfam" id="NF047357">
    <property type="entry name" value="antiterm_GlcT"/>
    <property type="match status" value="1"/>
</dbReference>
<dbReference type="PROSITE" id="PS51372">
    <property type="entry name" value="PRD_2"/>
    <property type="match status" value="2"/>
</dbReference>
<dbReference type="PANTHER" id="PTHR30185:SF16">
    <property type="entry name" value="PROTEIN GLCT"/>
    <property type="match status" value="1"/>
</dbReference>
<keyword evidence="4" id="KW-1185">Reference proteome</keyword>
<dbReference type="OrthoDB" id="3175596at2"/>
<accession>A0A1T4PT85</accession>
<dbReference type="InterPro" id="IPR011608">
    <property type="entry name" value="PRD"/>
</dbReference>
<dbReference type="GO" id="GO:0006355">
    <property type="term" value="P:regulation of DNA-templated transcription"/>
    <property type="evidence" value="ECO:0007669"/>
    <property type="project" value="InterPro"/>
</dbReference>
<dbReference type="InterPro" id="IPR050661">
    <property type="entry name" value="BglG_antiterminators"/>
</dbReference>
<dbReference type="GO" id="GO:0003723">
    <property type="term" value="F:RNA binding"/>
    <property type="evidence" value="ECO:0007669"/>
    <property type="project" value="InterPro"/>
</dbReference>
<dbReference type="AlphaFoldDB" id="A0A1T4PT85"/>
<dbReference type="PANTHER" id="PTHR30185">
    <property type="entry name" value="CRYPTIC BETA-GLUCOSIDE BGL OPERON ANTITERMINATOR"/>
    <property type="match status" value="1"/>
</dbReference>
<dbReference type="EMBL" id="FUWM01000021">
    <property type="protein sequence ID" value="SJZ94506.1"/>
    <property type="molecule type" value="Genomic_DNA"/>
</dbReference>
<keyword evidence="1" id="KW-0677">Repeat</keyword>
<protein>
    <submittedName>
        <fullName evidence="3">Transcriptional antiterminator, BglG family</fullName>
    </submittedName>
</protein>
<dbReference type="Pfam" id="PF03123">
    <property type="entry name" value="CAT_RBD"/>
    <property type="match status" value="1"/>
</dbReference>
<gene>
    <name evidence="3" type="ORF">SAMN02745118_02292</name>
</gene>
<dbReference type="Gene3D" id="1.20.58.1950">
    <property type="match status" value="1"/>
</dbReference>
<dbReference type="SMART" id="SM01061">
    <property type="entry name" value="CAT_RBD"/>
    <property type="match status" value="1"/>
</dbReference>
<dbReference type="Pfam" id="PF00874">
    <property type="entry name" value="PRD"/>
    <property type="match status" value="2"/>
</dbReference>
<dbReference type="RefSeq" id="WP_078810726.1">
    <property type="nucleotide sequence ID" value="NZ_FUWM01000021.1"/>
</dbReference>
<reference evidence="4" key="1">
    <citation type="submission" date="2017-02" db="EMBL/GenBank/DDBJ databases">
        <authorList>
            <person name="Varghese N."/>
            <person name="Submissions S."/>
        </authorList>
    </citation>
    <scope>NUCLEOTIDE SEQUENCE [LARGE SCALE GENOMIC DNA]</scope>
    <source>
        <strain evidence="4">ATCC BAA-73</strain>
    </source>
</reference>
<organism evidence="3 4">
    <name type="scientific">Selenihalanaerobacter shriftii</name>
    <dbReference type="NCBI Taxonomy" id="142842"/>
    <lineage>
        <taxon>Bacteria</taxon>
        <taxon>Bacillati</taxon>
        <taxon>Bacillota</taxon>
        <taxon>Clostridia</taxon>
        <taxon>Halanaerobiales</taxon>
        <taxon>Halobacteroidaceae</taxon>
        <taxon>Selenihalanaerobacter</taxon>
    </lineage>
</organism>
<evidence type="ECO:0000259" key="2">
    <source>
        <dbReference type="PROSITE" id="PS51372"/>
    </source>
</evidence>
<dbReference type="InterPro" id="IPR036650">
    <property type="entry name" value="CAT_RNA-bd_dom_sf"/>
</dbReference>
<proteinExistence type="predicted"/>
<feature type="domain" description="PRD" evidence="2">
    <location>
        <begin position="78"/>
        <end position="182"/>
    </location>
</feature>
<evidence type="ECO:0000313" key="4">
    <source>
        <dbReference type="Proteomes" id="UP000190625"/>
    </source>
</evidence>
<evidence type="ECO:0000313" key="3">
    <source>
        <dbReference type="EMBL" id="SJZ94506.1"/>
    </source>
</evidence>
<dbReference type="InterPro" id="IPR036634">
    <property type="entry name" value="PRD_sf"/>
</dbReference>
<dbReference type="STRING" id="142842.SAMN02745118_02292"/>
<dbReference type="InterPro" id="IPR004341">
    <property type="entry name" value="CAT_RNA-bd_dom"/>
</dbReference>
<evidence type="ECO:0000256" key="1">
    <source>
        <dbReference type="ARBA" id="ARBA00022737"/>
    </source>
</evidence>
<dbReference type="SUPFAM" id="SSF50151">
    <property type="entry name" value="SacY-like RNA-binding domain"/>
    <property type="match status" value="1"/>
</dbReference>
<dbReference type="SUPFAM" id="SSF63520">
    <property type="entry name" value="PTS-regulatory domain, PRD"/>
    <property type="match status" value="2"/>
</dbReference>
<name>A0A1T4PT85_9FIRM</name>
<dbReference type="Proteomes" id="UP000190625">
    <property type="component" value="Unassembled WGS sequence"/>
</dbReference>
<dbReference type="Gene3D" id="2.30.24.10">
    <property type="entry name" value="CAT RNA-binding domain"/>
    <property type="match status" value="1"/>
</dbReference>
<dbReference type="Gene3D" id="1.20.890.100">
    <property type="match status" value="1"/>
</dbReference>
<feature type="domain" description="PRD" evidence="2">
    <location>
        <begin position="183"/>
        <end position="290"/>
    </location>
</feature>
<dbReference type="Gene3D" id="1.10.1790.10">
    <property type="entry name" value="PRD domain"/>
    <property type="match status" value="1"/>
</dbReference>